<dbReference type="InterPro" id="IPR058163">
    <property type="entry name" value="LysR-type_TF_proteobact-type"/>
</dbReference>
<keyword evidence="7" id="KW-1185">Reference proteome</keyword>
<dbReference type="OrthoDB" id="9815676at2"/>
<dbReference type="CDD" id="cd08422">
    <property type="entry name" value="PBP2_CrgA_like"/>
    <property type="match status" value="1"/>
</dbReference>
<evidence type="ECO:0000256" key="2">
    <source>
        <dbReference type="ARBA" id="ARBA00023015"/>
    </source>
</evidence>
<sequence>MDKIRSLRFFVATLERGSFAGAAKKYGTDPSTVSKALHRLEAEIGVQLFQRSTRQLSLTSAGHQYARTAKLVLDELIACEEKLQHLNSSPSGTLKLNLPVSYGRRYIQPLLKQFRQQYPSIDLEIHYDDSYVDMIEQGIDVSIRSGSVQDRQLIARQLSPIDFLICTSKEYLNQHGTPSGPEDFHLHTWIRFRYKQTGKILGLKLSPEDEAQTQAIDKNIIVNDGESMAELCAQGLGLTQIPHFIARDWINSGELLPLFPGIRSADEGVYILYHRRELLPLRVKLFVDFVVEAIQDQGESPRHTWVSGLKTIRP</sequence>
<reference evidence="6 7" key="1">
    <citation type="journal article" date="2013" name="ISME J.">
        <title>Comparative genomics of pathogenic lineages of Vibrio nigripulchritudo identifies virulence-associated traits.</title>
        <authorList>
            <person name="Goudenege D."/>
            <person name="Labreuche Y."/>
            <person name="Krin E."/>
            <person name="Ansquer D."/>
            <person name="Mangenot S."/>
            <person name="Calteau A."/>
            <person name="Medigue C."/>
            <person name="Mazel D."/>
            <person name="Polz M.F."/>
            <person name="Le Roux F."/>
        </authorList>
    </citation>
    <scope>NUCLEOTIDE SEQUENCE [LARGE SCALE GENOMIC DNA]</scope>
    <source>
        <strain evidence="7">SnF1</strain>
    </source>
</reference>
<evidence type="ECO:0000256" key="3">
    <source>
        <dbReference type="ARBA" id="ARBA00023125"/>
    </source>
</evidence>
<dbReference type="PATRIC" id="fig|1260221.3.peg.1612"/>
<dbReference type="Pfam" id="PF00126">
    <property type="entry name" value="HTH_1"/>
    <property type="match status" value="1"/>
</dbReference>
<evidence type="ECO:0000313" key="7">
    <source>
        <dbReference type="Proteomes" id="UP000016895"/>
    </source>
</evidence>
<dbReference type="Pfam" id="PF03466">
    <property type="entry name" value="LysR_substrate"/>
    <property type="match status" value="1"/>
</dbReference>
<dbReference type="GO" id="GO:0043565">
    <property type="term" value="F:sequence-specific DNA binding"/>
    <property type="evidence" value="ECO:0007669"/>
    <property type="project" value="TreeGrafter"/>
</dbReference>
<organism evidence="6 7">
    <name type="scientific">Vibrio nigripulchritudo</name>
    <dbReference type="NCBI Taxonomy" id="28173"/>
    <lineage>
        <taxon>Bacteria</taxon>
        <taxon>Pseudomonadati</taxon>
        <taxon>Pseudomonadota</taxon>
        <taxon>Gammaproteobacteria</taxon>
        <taxon>Vibrionales</taxon>
        <taxon>Vibrionaceae</taxon>
        <taxon>Vibrio</taxon>
    </lineage>
</organism>
<dbReference type="PANTHER" id="PTHR30537:SF72">
    <property type="entry name" value="LYSR FAMILY TRANSCRIPTIONAL REGULATOR"/>
    <property type="match status" value="1"/>
</dbReference>
<dbReference type="RefSeq" id="WP_022550692.1">
    <property type="nucleotide sequence ID" value="NC_022528.1"/>
</dbReference>
<dbReference type="Proteomes" id="UP000016895">
    <property type="component" value="Chromosome 1"/>
</dbReference>
<protein>
    <submittedName>
        <fullName evidence="6">Putative Transcriptional regulator LysR family</fullName>
    </submittedName>
</protein>
<feature type="domain" description="HTH lysR-type" evidence="5">
    <location>
        <begin position="1"/>
        <end position="59"/>
    </location>
</feature>
<accession>U4K5E6</accession>
<name>U4K5E6_9VIBR</name>
<dbReference type="Gene3D" id="1.10.10.10">
    <property type="entry name" value="Winged helix-like DNA-binding domain superfamily/Winged helix DNA-binding domain"/>
    <property type="match status" value="1"/>
</dbReference>
<dbReference type="InterPro" id="IPR005119">
    <property type="entry name" value="LysR_subst-bd"/>
</dbReference>
<dbReference type="InterPro" id="IPR000847">
    <property type="entry name" value="LysR_HTH_N"/>
</dbReference>
<proteinExistence type="inferred from homology"/>
<keyword evidence="4" id="KW-0804">Transcription</keyword>
<dbReference type="InterPro" id="IPR036390">
    <property type="entry name" value="WH_DNA-bd_sf"/>
</dbReference>
<dbReference type="PROSITE" id="PS50931">
    <property type="entry name" value="HTH_LYSR"/>
    <property type="match status" value="1"/>
</dbReference>
<dbReference type="KEGG" id="vni:VIBNI_A1694"/>
<evidence type="ECO:0000256" key="1">
    <source>
        <dbReference type="ARBA" id="ARBA00009437"/>
    </source>
</evidence>
<evidence type="ECO:0000313" key="6">
    <source>
        <dbReference type="EMBL" id="CCO57801.1"/>
    </source>
</evidence>
<dbReference type="PANTHER" id="PTHR30537">
    <property type="entry name" value="HTH-TYPE TRANSCRIPTIONAL REGULATOR"/>
    <property type="match status" value="1"/>
</dbReference>
<dbReference type="GO" id="GO:0006351">
    <property type="term" value="P:DNA-templated transcription"/>
    <property type="evidence" value="ECO:0007669"/>
    <property type="project" value="TreeGrafter"/>
</dbReference>
<dbReference type="GO" id="GO:0003700">
    <property type="term" value="F:DNA-binding transcription factor activity"/>
    <property type="evidence" value="ECO:0007669"/>
    <property type="project" value="InterPro"/>
</dbReference>
<dbReference type="EMBL" id="FO203526">
    <property type="protein sequence ID" value="CCO57801.1"/>
    <property type="molecule type" value="Genomic_DNA"/>
</dbReference>
<evidence type="ECO:0000256" key="4">
    <source>
        <dbReference type="ARBA" id="ARBA00023163"/>
    </source>
</evidence>
<dbReference type="STRING" id="28173.VIBNI_A1694"/>
<keyword evidence="3" id="KW-0238">DNA-binding</keyword>
<dbReference type="InterPro" id="IPR036388">
    <property type="entry name" value="WH-like_DNA-bd_sf"/>
</dbReference>
<comment type="similarity">
    <text evidence="1">Belongs to the LysR transcriptional regulatory family.</text>
</comment>
<dbReference type="SUPFAM" id="SSF53850">
    <property type="entry name" value="Periplasmic binding protein-like II"/>
    <property type="match status" value="1"/>
</dbReference>
<keyword evidence="2" id="KW-0805">Transcription regulation</keyword>
<dbReference type="Gene3D" id="3.40.190.290">
    <property type="match status" value="1"/>
</dbReference>
<evidence type="ECO:0000259" key="5">
    <source>
        <dbReference type="PROSITE" id="PS50931"/>
    </source>
</evidence>
<dbReference type="AlphaFoldDB" id="U4K5E6"/>
<gene>
    <name evidence="6" type="ORF">VIBNI_A1694</name>
</gene>
<dbReference type="SUPFAM" id="SSF46785">
    <property type="entry name" value="Winged helix' DNA-binding domain"/>
    <property type="match status" value="1"/>
</dbReference>
<dbReference type="FunFam" id="1.10.10.10:FF:000001">
    <property type="entry name" value="LysR family transcriptional regulator"/>
    <property type="match status" value="1"/>
</dbReference>
<dbReference type="eggNOG" id="COG0583">
    <property type="taxonomic scope" value="Bacteria"/>
</dbReference>